<feature type="region of interest" description="Disordered" evidence="1">
    <location>
        <begin position="52"/>
        <end position="103"/>
    </location>
</feature>
<gene>
    <name evidence="2" type="ORF">HQ394_06160</name>
</gene>
<evidence type="ECO:0000313" key="3">
    <source>
        <dbReference type="Proteomes" id="UP000516369"/>
    </source>
</evidence>
<organism evidence="2 3">
    <name type="scientific">Defluviicoccus vanus</name>
    <dbReference type="NCBI Taxonomy" id="111831"/>
    <lineage>
        <taxon>Bacteria</taxon>
        <taxon>Pseudomonadati</taxon>
        <taxon>Pseudomonadota</taxon>
        <taxon>Alphaproteobacteria</taxon>
        <taxon>Rhodospirillales</taxon>
        <taxon>Rhodospirillaceae</taxon>
        <taxon>Defluviicoccus</taxon>
    </lineage>
</organism>
<dbReference type="Pfam" id="PF10691">
    <property type="entry name" value="DUF2497"/>
    <property type="match status" value="1"/>
</dbReference>
<feature type="compositionally biased region" description="Basic and acidic residues" evidence="1">
    <location>
        <begin position="69"/>
        <end position="83"/>
    </location>
</feature>
<name>A0A7H1MZX5_9PROT</name>
<dbReference type="Proteomes" id="UP000516369">
    <property type="component" value="Chromosome"/>
</dbReference>
<dbReference type="EMBL" id="CP053923">
    <property type="protein sequence ID" value="QNT69011.1"/>
    <property type="molecule type" value="Genomic_DNA"/>
</dbReference>
<accession>A0A7H1MZX5</accession>
<protein>
    <submittedName>
        <fullName evidence="2">DUF2497 domain-containing protein</fullName>
    </submittedName>
</protein>
<evidence type="ECO:0000256" key="1">
    <source>
        <dbReference type="SAM" id="MobiDB-lite"/>
    </source>
</evidence>
<evidence type="ECO:0000313" key="2">
    <source>
        <dbReference type="EMBL" id="QNT69011.1"/>
    </source>
</evidence>
<sequence length="223" mass="23896">MVDPGGVAGHLLVEAEAMTEDDAKTAAAAAAAAEPSMEDILASIRRILAEDGAAPAAGATPGHAPAPRPRRDVGVADKRRDARPTATLDPFESKPSPAIPPRSVSFADDVFGSSFGHTDEQDVFVLTPAMRIEVAAGSIGGERVVSDRTSANGTDVLAQLASAILDRRDIAVAAREVTLEGMVREMLRPLLREWLDRNLPYLIERLVKREIDQMINRAERLED</sequence>
<dbReference type="KEGG" id="dvn:HQ394_06160"/>
<dbReference type="AlphaFoldDB" id="A0A7H1MZX5"/>
<feature type="compositionally biased region" description="Low complexity" evidence="1">
    <location>
        <begin position="52"/>
        <end position="65"/>
    </location>
</feature>
<keyword evidence="3" id="KW-1185">Reference proteome</keyword>
<reference evidence="2 3" key="1">
    <citation type="submission" date="2020-05" db="EMBL/GenBank/DDBJ databases">
        <title>Complete closed genome sequence of Defluviicoccus vanus.</title>
        <authorList>
            <person name="Bessarab I."/>
            <person name="Arumugam K."/>
            <person name="Maszenan A.M."/>
            <person name="Seviour R.J."/>
            <person name="Williams R.B."/>
        </authorList>
    </citation>
    <scope>NUCLEOTIDE SEQUENCE [LARGE SCALE GENOMIC DNA]</scope>
    <source>
        <strain evidence="2 3">Ben 114</strain>
    </source>
</reference>
<dbReference type="RefSeq" id="WP_190262523.1">
    <property type="nucleotide sequence ID" value="NZ_CP053923.1"/>
</dbReference>
<proteinExistence type="predicted"/>
<dbReference type="InterPro" id="IPR019632">
    <property type="entry name" value="DUF2497"/>
</dbReference>